<accession>H8MF85</accession>
<dbReference type="EMBL" id="CP003389">
    <property type="protein sequence ID" value="AFE05071.1"/>
    <property type="molecule type" value="Genomic_DNA"/>
</dbReference>
<dbReference type="HOGENOM" id="CLU_899617_0_0_7"/>
<feature type="region of interest" description="Disordered" evidence="1">
    <location>
        <begin position="1"/>
        <end position="30"/>
    </location>
</feature>
<evidence type="ECO:0000313" key="2">
    <source>
        <dbReference type="EMBL" id="AFE05071.1"/>
    </source>
</evidence>
<dbReference type="STRING" id="1144275.COCOR_03189"/>
<sequence length="332" mass="34647">MNVVVDAGADGGHDAGADGGLDAGADEGVDAGTDGGADAGTCTQDADCDLEQRCEHATGACVPRTLRCTTSADCLASELCHPTADVCVQTCMSAADCPDSAKICDVLSPTDSQRVCKCSTDVLCNEGRSTFDQVCSIQDAVCTPKCTADAECAEGLRCDTTTGQCKVRGDSGAPCTGAGQSNCDYGTHFCSSNVCTALWEPTCLNYENFPNKDRLGTTGPILYDARRVSVSTDPALCGSATPKRVDVALSAYASRPFPTLKSQLGGFFRVMVDGSTRDGQSTLFPGNTYTVSGEDRERAEFVVSLCVEPTSTTLSGGFYFTDGNFLCFQANY</sequence>
<proteinExistence type="predicted"/>
<evidence type="ECO:0000256" key="1">
    <source>
        <dbReference type="SAM" id="MobiDB-lite"/>
    </source>
</evidence>
<gene>
    <name evidence="2" type="ordered locus">COCOR_03189</name>
</gene>
<dbReference type="Proteomes" id="UP000007587">
    <property type="component" value="Chromosome"/>
</dbReference>
<dbReference type="AlphaFoldDB" id="H8MF85"/>
<name>H8MF85_CORCM</name>
<protein>
    <submittedName>
        <fullName evidence="2">Uncharacterized protein</fullName>
    </submittedName>
</protein>
<dbReference type="RefSeq" id="WP_014396005.1">
    <property type="nucleotide sequence ID" value="NC_017030.1"/>
</dbReference>
<dbReference type="KEGG" id="ccx:COCOR_03189"/>
<reference evidence="2 3" key="1">
    <citation type="journal article" date="2012" name="J. Bacteriol.">
        <title>Complete Genome Sequence of the Fruiting Myxobacterium Corallococcus coralloides DSM 2259.</title>
        <authorList>
            <person name="Huntley S."/>
            <person name="Zhang Y."/>
            <person name="Treuner-Lange A."/>
            <person name="Kneip S."/>
            <person name="Sensen C.W."/>
            <person name="Sogaard-Andersen L."/>
        </authorList>
    </citation>
    <scope>NUCLEOTIDE SEQUENCE [LARGE SCALE GENOMIC DNA]</scope>
    <source>
        <strain evidence="3">ATCC 25202 / DSM 2259 / NBRC 100086 / M2</strain>
    </source>
</reference>
<reference evidence="3" key="2">
    <citation type="submission" date="2012-03" db="EMBL/GenBank/DDBJ databases">
        <title>Genome sequence of the fruiting myxobacterium Corallococcus coralloides DSM 2259.</title>
        <authorList>
            <person name="Huntley S."/>
            <person name="Zhang Y."/>
            <person name="Treuner-Lange A."/>
            <person name="Sensen C.W."/>
            <person name="Sogaard-Andersen L."/>
        </authorList>
    </citation>
    <scope>NUCLEOTIDE SEQUENCE [LARGE SCALE GENOMIC DNA]</scope>
    <source>
        <strain evidence="3">ATCC 25202 / DSM 2259 / NBRC 100086 / M2</strain>
    </source>
</reference>
<dbReference type="InParanoid" id="H8MF85"/>
<evidence type="ECO:0000313" key="3">
    <source>
        <dbReference type="Proteomes" id="UP000007587"/>
    </source>
</evidence>
<organism evidence="2 3">
    <name type="scientific">Corallococcus coralloides (strain ATCC 25202 / DSM 2259 / NBRC 100086 / M2)</name>
    <name type="common">Myxococcus coralloides</name>
    <dbReference type="NCBI Taxonomy" id="1144275"/>
    <lineage>
        <taxon>Bacteria</taxon>
        <taxon>Pseudomonadati</taxon>
        <taxon>Myxococcota</taxon>
        <taxon>Myxococcia</taxon>
        <taxon>Myxococcales</taxon>
        <taxon>Cystobacterineae</taxon>
        <taxon>Myxococcaceae</taxon>
        <taxon>Corallococcus</taxon>
    </lineage>
</organism>
<keyword evidence="3" id="KW-1185">Reference proteome</keyword>